<evidence type="ECO:0000256" key="7">
    <source>
        <dbReference type="SAM" id="MobiDB-lite"/>
    </source>
</evidence>
<dbReference type="Pfam" id="PF00069">
    <property type="entry name" value="Pkinase"/>
    <property type="match status" value="1"/>
</dbReference>
<feature type="compositionally biased region" description="Basic and acidic residues" evidence="7">
    <location>
        <begin position="391"/>
        <end position="408"/>
    </location>
</feature>
<evidence type="ECO:0000256" key="3">
    <source>
        <dbReference type="ARBA" id="ARBA00022840"/>
    </source>
</evidence>
<dbReference type="InterPro" id="IPR008271">
    <property type="entry name" value="Ser/Thr_kinase_AS"/>
</dbReference>
<dbReference type="FunFam" id="1.10.510.10:FF:000571">
    <property type="entry name" value="Maternal embryonic leucine zipper kinase"/>
    <property type="match status" value="1"/>
</dbReference>
<dbReference type="InterPro" id="IPR011009">
    <property type="entry name" value="Kinase-like_dom_sf"/>
</dbReference>
<dbReference type="GO" id="GO:0005737">
    <property type="term" value="C:cytoplasm"/>
    <property type="evidence" value="ECO:0007669"/>
    <property type="project" value="TreeGrafter"/>
</dbReference>
<feature type="compositionally biased region" description="Polar residues" evidence="7">
    <location>
        <begin position="532"/>
        <end position="567"/>
    </location>
</feature>
<feature type="compositionally biased region" description="Low complexity" evidence="7">
    <location>
        <begin position="679"/>
        <end position="695"/>
    </location>
</feature>
<name>A0AAV5S968_MAUHU</name>
<evidence type="ECO:0000256" key="2">
    <source>
        <dbReference type="ARBA" id="ARBA00022741"/>
    </source>
</evidence>
<feature type="compositionally biased region" description="Basic and acidic residues" evidence="7">
    <location>
        <begin position="504"/>
        <end position="516"/>
    </location>
</feature>
<dbReference type="PROSITE" id="PS50011">
    <property type="entry name" value="PROTEIN_KINASE_DOM"/>
    <property type="match status" value="1"/>
</dbReference>
<evidence type="ECO:0000256" key="4">
    <source>
        <dbReference type="ARBA" id="ARBA00047899"/>
    </source>
</evidence>
<feature type="compositionally biased region" description="Polar residues" evidence="7">
    <location>
        <begin position="707"/>
        <end position="752"/>
    </location>
</feature>
<dbReference type="Gene3D" id="1.10.510.10">
    <property type="entry name" value="Transferase(Phosphotransferase) domain 1"/>
    <property type="match status" value="1"/>
</dbReference>
<comment type="catalytic activity">
    <reaction evidence="5">
        <text>L-seryl-[protein] + ATP = O-phospho-L-seryl-[protein] + ADP + H(+)</text>
        <dbReference type="Rhea" id="RHEA:17989"/>
        <dbReference type="Rhea" id="RHEA-COMP:9863"/>
        <dbReference type="Rhea" id="RHEA-COMP:11604"/>
        <dbReference type="ChEBI" id="CHEBI:15378"/>
        <dbReference type="ChEBI" id="CHEBI:29999"/>
        <dbReference type="ChEBI" id="CHEBI:30616"/>
        <dbReference type="ChEBI" id="CHEBI:83421"/>
        <dbReference type="ChEBI" id="CHEBI:456216"/>
        <dbReference type="EC" id="2.7.11.1"/>
    </reaction>
</comment>
<evidence type="ECO:0000313" key="9">
    <source>
        <dbReference type="EMBL" id="GMM58639.1"/>
    </source>
</evidence>
<feature type="compositionally biased region" description="Basic and acidic residues" evidence="7">
    <location>
        <begin position="773"/>
        <end position="785"/>
    </location>
</feature>
<feature type="region of interest" description="Disordered" evidence="7">
    <location>
        <begin position="341"/>
        <end position="567"/>
    </location>
</feature>
<keyword evidence="9" id="KW-0723">Serine/threonine-protein kinase</keyword>
<evidence type="ECO:0000313" key="10">
    <source>
        <dbReference type="Proteomes" id="UP001377567"/>
    </source>
</evidence>
<dbReference type="PANTHER" id="PTHR24346:SF110">
    <property type="entry name" value="NON-SPECIFIC SERINE_THREONINE PROTEIN KINASE"/>
    <property type="match status" value="1"/>
</dbReference>
<feature type="domain" description="Protein kinase" evidence="8">
    <location>
        <begin position="48"/>
        <end position="316"/>
    </location>
</feature>
<feature type="region of interest" description="Disordered" evidence="7">
    <location>
        <begin position="1"/>
        <end position="38"/>
    </location>
</feature>
<evidence type="ECO:0000259" key="8">
    <source>
        <dbReference type="PROSITE" id="PS50011"/>
    </source>
</evidence>
<comment type="caution">
    <text evidence="9">The sequence shown here is derived from an EMBL/GenBank/DDBJ whole genome shotgun (WGS) entry which is preliminary data.</text>
</comment>
<feature type="region of interest" description="Disordered" evidence="7">
    <location>
        <begin position="627"/>
        <end position="664"/>
    </location>
</feature>
<accession>A0AAV5S968</accession>
<feature type="compositionally biased region" description="Basic and acidic residues" evidence="7">
    <location>
        <begin position="414"/>
        <end position="423"/>
    </location>
</feature>
<dbReference type="PANTHER" id="PTHR24346">
    <property type="entry name" value="MAP/MICROTUBULE AFFINITY-REGULATING KINASE"/>
    <property type="match status" value="1"/>
</dbReference>
<evidence type="ECO:0000256" key="5">
    <source>
        <dbReference type="ARBA" id="ARBA00048679"/>
    </source>
</evidence>
<dbReference type="GO" id="GO:0035556">
    <property type="term" value="P:intracellular signal transduction"/>
    <property type="evidence" value="ECO:0007669"/>
    <property type="project" value="TreeGrafter"/>
</dbReference>
<dbReference type="InterPro" id="IPR000719">
    <property type="entry name" value="Prot_kinase_dom"/>
</dbReference>
<feature type="compositionally biased region" description="Polar residues" evidence="7">
    <location>
        <begin position="1"/>
        <end position="35"/>
    </location>
</feature>
<keyword evidence="2 6" id="KW-0547">Nucleotide-binding</keyword>
<organism evidence="9 10">
    <name type="scientific">Maudiozyma humilis</name>
    <name type="common">Sour dough yeast</name>
    <name type="synonym">Kazachstania humilis</name>
    <dbReference type="NCBI Taxonomy" id="51915"/>
    <lineage>
        <taxon>Eukaryota</taxon>
        <taxon>Fungi</taxon>
        <taxon>Dikarya</taxon>
        <taxon>Ascomycota</taxon>
        <taxon>Saccharomycotina</taxon>
        <taxon>Saccharomycetes</taxon>
        <taxon>Saccharomycetales</taxon>
        <taxon>Saccharomycetaceae</taxon>
        <taxon>Maudiozyma</taxon>
    </lineage>
</organism>
<dbReference type="EMBL" id="BTGD01000025">
    <property type="protein sequence ID" value="GMM58639.1"/>
    <property type="molecule type" value="Genomic_DNA"/>
</dbReference>
<dbReference type="PROSITE" id="PS00107">
    <property type="entry name" value="PROTEIN_KINASE_ATP"/>
    <property type="match status" value="1"/>
</dbReference>
<dbReference type="EC" id="2.7.11.1" evidence="1"/>
<reference evidence="9 10" key="1">
    <citation type="journal article" date="2023" name="Elife">
        <title>Identification of key yeast species and microbe-microbe interactions impacting larval growth of Drosophila in the wild.</title>
        <authorList>
            <person name="Mure A."/>
            <person name="Sugiura Y."/>
            <person name="Maeda R."/>
            <person name="Honda K."/>
            <person name="Sakurai N."/>
            <person name="Takahashi Y."/>
            <person name="Watada M."/>
            <person name="Katoh T."/>
            <person name="Gotoh A."/>
            <person name="Gotoh Y."/>
            <person name="Taniguchi I."/>
            <person name="Nakamura K."/>
            <person name="Hayashi T."/>
            <person name="Katayama T."/>
            <person name="Uemura T."/>
            <person name="Hattori Y."/>
        </authorList>
    </citation>
    <scope>NUCLEOTIDE SEQUENCE [LARGE SCALE GENOMIC DNA]</scope>
    <source>
        <strain evidence="9 10">KH-74</strain>
    </source>
</reference>
<gene>
    <name evidence="9" type="ORF">DAKH74_052560</name>
</gene>
<dbReference type="AlphaFoldDB" id="A0AAV5S968"/>
<dbReference type="GO" id="GO:0005524">
    <property type="term" value="F:ATP binding"/>
    <property type="evidence" value="ECO:0007669"/>
    <property type="project" value="UniProtKB-UniRule"/>
</dbReference>
<evidence type="ECO:0000256" key="6">
    <source>
        <dbReference type="PROSITE-ProRule" id="PRU10141"/>
    </source>
</evidence>
<feature type="compositionally biased region" description="Polar residues" evidence="7">
    <location>
        <begin position="760"/>
        <end position="771"/>
    </location>
</feature>
<feature type="region of interest" description="Disordered" evidence="7">
    <location>
        <begin position="679"/>
        <end position="785"/>
    </location>
</feature>
<dbReference type="SUPFAM" id="SSF56112">
    <property type="entry name" value="Protein kinase-like (PK-like)"/>
    <property type="match status" value="1"/>
</dbReference>
<comment type="catalytic activity">
    <reaction evidence="4">
        <text>L-threonyl-[protein] + ATP = O-phospho-L-threonyl-[protein] + ADP + H(+)</text>
        <dbReference type="Rhea" id="RHEA:46608"/>
        <dbReference type="Rhea" id="RHEA-COMP:11060"/>
        <dbReference type="Rhea" id="RHEA-COMP:11605"/>
        <dbReference type="ChEBI" id="CHEBI:15378"/>
        <dbReference type="ChEBI" id="CHEBI:30013"/>
        <dbReference type="ChEBI" id="CHEBI:30616"/>
        <dbReference type="ChEBI" id="CHEBI:61977"/>
        <dbReference type="ChEBI" id="CHEBI:456216"/>
        <dbReference type="EC" id="2.7.11.1"/>
    </reaction>
</comment>
<keyword evidence="9" id="KW-0418">Kinase</keyword>
<dbReference type="InterPro" id="IPR017441">
    <property type="entry name" value="Protein_kinase_ATP_BS"/>
</dbReference>
<evidence type="ECO:0000256" key="1">
    <source>
        <dbReference type="ARBA" id="ARBA00012513"/>
    </source>
</evidence>
<feature type="compositionally biased region" description="Polar residues" evidence="7">
    <location>
        <begin position="344"/>
        <end position="360"/>
    </location>
</feature>
<feature type="compositionally biased region" description="Polar residues" evidence="7">
    <location>
        <begin position="485"/>
        <end position="496"/>
    </location>
</feature>
<proteinExistence type="predicted"/>
<dbReference type="Proteomes" id="UP001377567">
    <property type="component" value="Unassembled WGS sequence"/>
</dbReference>
<keyword evidence="3 6" id="KW-0067">ATP-binding</keyword>
<keyword evidence="9" id="KW-0808">Transferase</keyword>
<protein>
    <recommendedName>
        <fullName evidence="1">non-specific serine/threonine protein kinase</fullName>
        <ecNumber evidence="1">2.7.11.1</ecNumber>
    </recommendedName>
</protein>
<sequence length="803" mass="89216">MVTKQNSASRPASSVDTVAQHRMSTSSTASSTVNDGKTRKRHVTFGPYLVGSTLGEGEFGKVKMGWTRPAKGSDEVPRQVAIKLIRRNTIINNAEREIKVYREINALKHLRHPNIIRLEEVLQNSKYIGIVLEYASGGEFYKYIQRKRRLDESSACKIFAELVSGVAYMHAKGLVHRDLKLENMLLDSTGDLLITDFGFVNEFRRGHELMSTSCGSPCYAAPELVVTTRPYRGRAADIWSCGIILFAMLAGYLPWDDDPTNPKGDDIPKLYHYITHTKLKFPSYISALPRDLLRKLLVTDPRKRIDMPHILSHPWLKPHHDFLAVTPTEWDNIADKKLQPGVSKRSSAIATPTTASNRYSHTLGHTERKNRGTSLVMDSTFKHSRPTQHTYQRDILAESPALRERSAKLDPVMEEEKTRRRDSAASAALKAVFESSGDDLSPTPSANTHSRDNRMSDSTFTDSRDVIPQVRSNSNVSHLAVGESLPSSRVPSTASKTSHHSNKKHDEVAVNHDMHTSKAHRKPRPATYHLTLHSTTPDTSTSNTVSDSKTDVNASKTSLPLSGSHVSESNSLLLEDAEMTSTTNTMNDLTTNELGPYTVVPEHTADITGEDSIAPLKERTVSNIMSISQDLDSSRKKNRSEQSISRDRTALRQPSNVSSESKSRKRFSFLSFAASYNSSKTTMHTNSTSSSSISSLAKHQAEVANGRSRSGTHTSSISNHTKTSKLKQNVTPSVQNNTPTPSLEPSTNTTPKRNIRASVMVSSLSTSNTQEVPIRDPNVHESPKDVSRTRKVLDFFKRRSMRI</sequence>
<dbReference type="PROSITE" id="PS00108">
    <property type="entry name" value="PROTEIN_KINASE_ST"/>
    <property type="match status" value="1"/>
</dbReference>
<dbReference type="GO" id="GO:0004674">
    <property type="term" value="F:protein serine/threonine kinase activity"/>
    <property type="evidence" value="ECO:0007669"/>
    <property type="project" value="UniProtKB-KW"/>
</dbReference>
<dbReference type="SMART" id="SM00220">
    <property type="entry name" value="S_TKc"/>
    <property type="match status" value="1"/>
</dbReference>
<feature type="binding site" evidence="6">
    <location>
        <position position="83"/>
    </location>
    <ligand>
        <name>ATP</name>
        <dbReference type="ChEBI" id="CHEBI:30616"/>
    </ligand>
</feature>
<keyword evidence="10" id="KW-1185">Reference proteome</keyword>